<feature type="compositionally biased region" description="Polar residues" evidence="1">
    <location>
        <begin position="1"/>
        <end position="15"/>
    </location>
</feature>
<evidence type="ECO:0000313" key="2">
    <source>
        <dbReference type="EMBL" id="MQM06826.1"/>
    </source>
</evidence>
<evidence type="ECO:0000313" key="3">
    <source>
        <dbReference type="Proteomes" id="UP000652761"/>
    </source>
</evidence>
<reference evidence="2" key="1">
    <citation type="submission" date="2017-07" db="EMBL/GenBank/DDBJ databases">
        <title>Taro Niue Genome Assembly and Annotation.</title>
        <authorList>
            <person name="Atibalentja N."/>
            <person name="Keating K."/>
            <person name="Fields C.J."/>
        </authorList>
    </citation>
    <scope>NUCLEOTIDE SEQUENCE</scope>
    <source>
        <strain evidence="2">Niue_2</strain>
        <tissue evidence="2">Leaf</tissue>
    </source>
</reference>
<protein>
    <submittedName>
        <fullName evidence="2">Uncharacterized protein</fullName>
    </submittedName>
</protein>
<comment type="caution">
    <text evidence="2">The sequence shown here is derived from an EMBL/GenBank/DDBJ whole genome shotgun (WGS) entry which is preliminary data.</text>
</comment>
<feature type="region of interest" description="Disordered" evidence="1">
    <location>
        <begin position="1"/>
        <end position="20"/>
    </location>
</feature>
<feature type="non-terminal residue" evidence="2">
    <location>
        <position position="1"/>
    </location>
</feature>
<evidence type="ECO:0000256" key="1">
    <source>
        <dbReference type="SAM" id="MobiDB-lite"/>
    </source>
</evidence>
<dbReference type="EMBL" id="NMUH01003719">
    <property type="protein sequence ID" value="MQM06826.1"/>
    <property type="molecule type" value="Genomic_DNA"/>
</dbReference>
<proteinExistence type="predicted"/>
<feature type="region of interest" description="Disordered" evidence="1">
    <location>
        <begin position="35"/>
        <end position="90"/>
    </location>
</feature>
<dbReference type="Proteomes" id="UP000652761">
    <property type="component" value="Unassembled WGS sequence"/>
</dbReference>
<organism evidence="2 3">
    <name type="scientific">Colocasia esculenta</name>
    <name type="common">Wild taro</name>
    <name type="synonym">Arum esculentum</name>
    <dbReference type="NCBI Taxonomy" id="4460"/>
    <lineage>
        <taxon>Eukaryota</taxon>
        <taxon>Viridiplantae</taxon>
        <taxon>Streptophyta</taxon>
        <taxon>Embryophyta</taxon>
        <taxon>Tracheophyta</taxon>
        <taxon>Spermatophyta</taxon>
        <taxon>Magnoliopsida</taxon>
        <taxon>Liliopsida</taxon>
        <taxon>Araceae</taxon>
        <taxon>Aroideae</taxon>
        <taxon>Colocasieae</taxon>
        <taxon>Colocasia</taxon>
    </lineage>
</organism>
<feature type="compositionally biased region" description="Basic and acidic residues" evidence="1">
    <location>
        <begin position="38"/>
        <end position="84"/>
    </location>
</feature>
<gene>
    <name evidence="2" type="ORF">Taro_039657</name>
</gene>
<name>A0A843WGD9_COLES</name>
<sequence>MSSGQVDTGSGQVDTGSGAIRNMLQPTLLVRHYSNWQARRDPEDRAKGPSEPDLTVRKEAGKGRAQKEEKSSAARRKMGEEDKNKKQKRK</sequence>
<dbReference type="AlphaFoldDB" id="A0A843WGD9"/>
<accession>A0A843WGD9</accession>
<keyword evidence="3" id="KW-1185">Reference proteome</keyword>